<accession>A0A9W4D8A4</accession>
<dbReference type="Pfam" id="PF21814">
    <property type="entry name" value="DUF6883"/>
    <property type="match status" value="1"/>
</dbReference>
<feature type="domain" description="DUF6883" evidence="1">
    <location>
        <begin position="7"/>
        <end position="106"/>
    </location>
</feature>
<dbReference type="EMBL" id="LR882967">
    <property type="protein sequence ID" value="CAD5961178.1"/>
    <property type="molecule type" value="Genomic_DNA"/>
</dbReference>
<reference evidence="2" key="1">
    <citation type="submission" date="2020-09" db="EMBL/GenBank/DDBJ databases">
        <authorList>
            <person name="Blom J."/>
        </authorList>
    </citation>
    <scope>NUCLEOTIDE SEQUENCE</scope>
    <source>
        <strain evidence="2">No.713</strain>
    </source>
</reference>
<evidence type="ECO:0000313" key="3">
    <source>
        <dbReference type="Proteomes" id="UP001153719"/>
    </source>
</evidence>
<gene>
    <name evidence="2" type="ORF">NO713_03208</name>
</gene>
<organism evidence="2 3">
    <name type="scientific">Planktothrix pseudagardhii</name>
    <dbReference type="NCBI Taxonomy" id="132604"/>
    <lineage>
        <taxon>Bacteria</taxon>
        <taxon>Bacillati</taxon>
        <taxon>Cyanobacteriota</taxon>
        <taxon>Cyanophyceae</taxon>
        <taxon>Oscillatoriophycideae</taxon>
        <taxon>Oscillatoriales</taxon>
        <taxon>Microcoleaceae</taxon>
        <taxon>Planktothrix</taxon>
    </lineage>
</organism>
<evidence type="ECO:0000313" key="2">
    <source>
        <dbReference type="EMBL" id="CAD5961178.1"/>
    </source>
</evidence>
<keyword evidence="3" id="KW-1185">Reference proteome</keyword>
<name>A0A9W4D8A4_9CYAN</name>
<dbReference type="AlphaFoldDB" id="A0A9W4D8A4"/>
<proteinExistence type="predicted"/>
<protein>
    <recommendedName>
        <fullName evidence="1">DUF6883 domain-containing protein</fullName>
    </recommendedName>
</protein>
<sequence>MKIPHDAIIPDSKITRYLLVLREQDDKSKFLAQAGFTQDNPEQLISALRQLADAVEAVEDTTNEYGIFYRVEGELIGINNRNLSVITIWLNRKIDGKFQFITLKPKKEKSINV</sequence>
<dbReference type="RefSeq" id="WP_254174156.1">
    <property type="nucleotide sequence ID" value="NZ_LR882967.1"/>
</dbReference>
<dbReference type="Proteomes" id="UP001153719">
    <property type="component" value="Chromosome"/>
</dbReference>
<dbReference type="KEGG" id="ppsu:NO713_03208"/>
<evidence type="ECO:0000259" key="1">
    <source>
        <dbReference type="Pfam" id="PF21814"/>
    </source>
</evidence>
<dbReference type="InterPro" id="IPR049250">
    <property type="entry name" value="DUF6883"/>
</dbReference>